<name>A0A3G1KT16_FORW1</name>
<dbReference type="EMBL" id="CP017634">
    <property type="protein sequence ID" value="ATW25570.1"/>
    <property type="molecule type" value="Genomic_DNA"/>
</dbReference>
<dbReference type="InterPro" id="IPR022496">
    <property type="entry name" value="T6A_TsaB"/>
</dbReference>
<dbReference type="Proteomes" id="UP000323521">
    <property type="component" value="Chromosome"/>
</dbReference>
<reference evidence="2 3" key="1">
    <citation type="submission" date="2016-10" db="EMBL/GenBank/DDBJ databases">
        <title>Complete Genome Sequence of Peptococcaceae strain DCMF.</title>
        <authorList>
            <person name="Edwards R.J."/>
            <person name="Holland S.I."/>
            <person name="Deshpande N.P."/>
            <person name="Wong Y.K."/>
            <person name="Ertan H."/>
            <person name="Manefield M."/>
            <person name="Russell T.L."/>
            <person name="Lee M.J."/>
        </authorList>
    </citation>
    <scope>NUCLEOTIDE SEQUENCE [LARGE SCALE GENOMIC DNA]</scope>
    <source>
        <strain evidence="2 3">DCMF</strain>
    </source>
</reference>
<dbReference type="InterPro" id="IPR043129">
    <property type="entry name" value="ATPase_NBD"/>
</dbReference>
<evidence type="ECO:0000313" key="3">
    <source>
        <dbReference type="Proteomes" id="UP000323521"/>
    </source>
</evidence>
<keyword evidence="2" id="KW-0808">Transferase</keyword>
<dbReference type="OrthoDB" id="9784166at2"/>
<dbReference type="GO" id="GO:0016740">
    <property type="term" value="F:transferase activity"/>
    <property type="evidence" value="ECO:0007669"/>
    <property type="project" value="UniProtKB-KW"/>
</dbReference>
<dbReference type="Pfam" id="PF00814">
    <property type="entry name" value="TsaD"/>
    <property type="match status" value="1"/>
</dbReference>
<evidence type="ECO:0000313" key="2">
    <source>
        <dbReference type="EMBL" id="ATW25570.1"/>
    </source>
</evidence>
<dbReference type="PANTHER" id="PTHR11735">
    <property type="entry name" value="TRNA N6-ADENOSINE THREONYLCARBAMOYLTRANSFERASE"/>
    <property type="match status" value="1"/>
</dbReference>
<evidence type="ECO:0000259" key="1">
    <source>
        <dbReference type="Pfam" id="PF00814"/>
    </source>
</evidence>
<dbReference type="Gene3D" id="3.30.420.40">
    <property type="match status" value="2"/>
</dbReference>
<dbReference type="InterPro" id="IPR000905">
    <property type="entry name" value="Gcp-like_dom"/>
</dbReference>
<dbReference type="NCBIfam" id="TIGR03725">
    <property type="entry name" value="T6A_YeaZ"/>
    <property type="match status" value="1"/>
</dbReference>
<organism evidence="2 3">
    <name type="scientific">Formimonas warabiya</name>
    <dbReference type="NCBI Taxonomy" id="1761012"/>
    <lineage>
        <taxon>Bacteria</taxon>
        <taxon>Bacillati</taxon>
        <taxon>Bacillota</taxon>
        <taxon>Clostridia</taxon>
        <taxon>Eubacteriales</taxon>
        <taxon>Peptococcaceae</taxon>
        <taxon>Candidatus Formimonas</taxon>
    </lineage>
</organism>
<keyword evidence="3" id="KW-1185">Reference proteome</keyword>
<dbReference type="GO" id="GO:0002949">
    <property type="term" value="P:tRNA threonylcarbamoyladenosine modification"/>
    <property type="evidence" value="ECO:0007669"/>
    <property type="project" value="InterPro"/>
</dbReference>
<dbReference type="SUPFAM" id="SSF53067">
    <property type="entry name" value="Actin-like ATPase domain"/>
    <property type="match status" value="2"/>
</dbReference>
<dbReference type="KEGG" id="fwa:DCMF_13105"/>
<gene>
    <name evidence="2" type="ORF">DCMF_13105</name>
</gene>
<accession>A0A3G1KT16</accession>
<protein>
    <submittedName>
        <fullName evidence="2">tRNA (Adenosine(37)-N6)-threonylcarbamoyltransferase complex dimerization subunit type 1 TsaB</fullName>
    </submittedName>
</protein>
<dbReference type="AlphaFoldDB" id="A0A3G1KT16"/>
<dbReference type="GO" id="GO:0005829">
    <property type="term" value="C:cytosol"/>
    <property type="evidence" value="ECO:0007669"/>
    <property type="project" value="TreeGrafter"/>
</dbReference>
<sequence>MKILAIDTATKVAGIAIVDENGVLAESWLNTGKTHSQRLLPMLEGMLSNADISWEEIHGFAVTVGPGSFTGLRIGLATVKGLAQVLDKPFVGIVSLDALAHNITMVPGLICPMLDARKNEVYTALYRDDAGSILRLSPYRAVAPHLLLEELSRLNERVTFLGDAVAVYRDLIEKSLPNKAFFAPPTRNLLRASEVAFLGLNKLQQGEKTNIHDVKPFYLRPSEAEVKWAQNHGGCCI</sequence>
<dbReference type="CDD" id="cd24032">
    <property type="entry name" value="ASKHA_NBD_TsaB"/>
    <property type="match status" value="1"/>
</dbReference>
<dbReference type="PANTHER" id="PTHR11735:SF11">
    <property type="entry name" value="TRNA THREONYLCARBAMOYLADENOSINE BIOSYNTHESIS PROTEIN TSAB"/>
    <property type="match status" value="1"/>
</dbReference>
<dbReference type="RefSeq" id="WP_148134825.1">
    <property type="nucleotide sequence ID" value="NZ_CP017634.1"/>
</dbReference>
<proteinExistence type="predicted"/>
<feature type="domain" description="Gcp-like" evidence="1">
    <location>
        <begin position="32"/>
        <end position="228"/>
    </location>
</feature>